<evidence type="ECO:0008006" key="3">
    <source>
        <dbReference type="Google" id="ProtNLM"/>
    </source>
</evidence>
<protein>
    <recommendedName>
        <fullName evidence="3">DUF2187 domain-containing protein</fullName>
    </recommendedName>
</protein>
<proteinExistence type="predicted"/>
<comment type="caution">
    <text evidence="1">The sequence shown here is derived from an EMBL/GenBank/DDBJ whole genome shotgun (WGS) entry which is preliminary data.</text>
</comment>
<reference evidence="1" key="1">
    <citation type="submission" date="2023-11" db="EMBL/GenBank/DDBJ databases">
        <title>Genome Sequence of Bacillus thuringiensis stain BLB 30AF.</title>
        <authorList>
            <person name="Farhat A."/>
        </authorList>
    </citation>
    <scope>NUCLEOTIDE SEQUENCE</scope>
    <source>
        <strain evidence="1">BLB30AF</strain>
    </source>
</reference>
<evidence type="ECO:0000313" key="1">
    <source>
        <dbReference type="EMBL" id="MDY0855266.1"/>
    </source>
</evidence>
<sequence>MDFSIEIDESVLSNIKKGDIVRIVYEALNVDCNCTVEDVDNNSIKLKTMESK</sequence>
<accession>A0AAW9GQY8</accession>
<gene>
    <name evidence="1" type="ORF">SOH20_31245</name>
</gene>
<dbReference type="EMBL" id="JAXCMD010000021">
    <property type="protein sequence ID" value="MDY0855266.1"/>
    <property type="molecule type" value="Genomic_DNA"/>
</dbReference>
<name>A0AAW9GQY8_BACTU</name>
<dbReference type="Proteomes" id="UP001274571">
    <property type="component" value="Unassembled WGS sequence"/>
</dbReference>
<organism evidence="1 2">
    <name type="scientific">Bacillus thuringiensis</name>
    <dbReference type="NCBI Taxonomy" id="1428"/>
    <lineage>
        <taxon>Bacteria</taxon>
        <taxon>Bacillati</taxon>
        <taxon>Bacillota</taxon>
        <taxon>Bacilli</taxon>
        <taxon>Bacillales</taxon>
        <taxon>Bacillaceae</taxon>
        <taxon>Bacillus</taxon>
        <taxon>Bacillus cereus group</taxon>
    </lineage>
</organism>
<dbReference type="RefSeq" id="WP_320484001.1">
    <property type="nucleotide sequence ID" value="NZ_JAXCMD010000021.1"/>
</dbReference>
<evidence type="ECO:0000313" key="2">
    <source>
        <dbReference type="Proteomes" id="UP001274571"/>
    </source>
</evidence>
<dbReference type="AlphaFoldDB" id="A0AAW9GQY8"/>